<sequence>MVVWSVACTEEVHRVISLDVRWAKLKSSNRPPYPSNFGHKAPKLNLDLLSFFSSDRPPAVVSFSSTASDSTRGRSRVVIAGATRNGVLCCGMRGYPRCASFAKQPLQNEDKLRHLFQGRRATGEQSVSAVMMSKSSEAPKRADVVLVDTEEGSGDSGEMHSHDQGNMDISVGNESRSSPQSLQTTETGKRKGDGDYDGYKRRRNQKIDKCLDVLKKIMSCEVQSSTPPAPPPPPPPPPQKSP</sequence>
<dbReference type="EMBL" id="JAKOGI010000331">
    <property type="protein sequence ID" value="KAJ8436746.1"/>
    <property type="molecule type" value="Genomic_DNA"/>
</dbReference>
<feature type="region of interest" description="Disordered" evidence="1">
    <location>
        <begin position="119"/>
        <end position="242"/>
    </location>
</feature>
<dbReference type="Proteomes" id="UP001153076">
    <property type="component" value="Unassembled WGS sequence"/>
</dbReference>
<proteinExistence type="predicted"/>
<evidence type="ECO:0000256" key="1">
    <source>
        <dbReference type="SAM" id="MobiDB-lite"/>
    </source>
</evidence>
<protein>
    <submittedName>
        <fullName evidence="2">Uncharacterized protein</fullName>
    </submittedName>
</protein>
<feature type="compositionally biased region" description="Pro residues" evidence="1">
    <location>
        <begin position="227"/>
        <end position="242"/>
    </location>
</feature>
<comment type="caution">
    <text evidence="2">The sequence shown here is derived from an EMBL/GenBank/DDBJ whole genome shotgun (WGS) entry which is preliminary data.</text>
</comment>
<dbReference type="AlphaFoldDB" id="A0A9Q1K5F6"/>
<name>A0A9Q1K5F6_9CARY</name>
<evidence type="ECO:0000313" key="2">
    <source>
        <dbReference type="EMBL" id="KAJ8436746.1"/>
    </source>
</evidence>
<keyword evidence="3" id="KW-1185">Reference proteome</keyword>
<organism evidence="2 3">
    <name type="scientific">Carnegiea gigantea</name>
    <dbReference type="NCBI Taxonomy" id="171969"/>
    <lineage>
        <taxon>Eukaryota</taxon>
        <taxon>Viridiplantae</taxon>
        <taxon>Streptophyta</taxon>
        <taxon>Embryophyta</taxon>
        <taxon>Tracheophyta</taxon>
        <taxon>Spermatophyta</taxon>
        <taxon>Magnoliopsida</taxon>
        <taxon>eudicotyledons</taxon>
        <taxon>Gunneridae</taxon>
        <taxon>Pentapetalae</taxon>
        <taxon>Caryophyllales</taxon>
        <taxon>Cactineae</taxon>
        <taxon>Cactaceae</taxon>
        <taxon>Cactoideae</taxon>
        <taxon>Echinocereeae</taxon>
        <taxon>Carnegiea</taxon>
    </lineage>
</organism>
<feature type="compositionally biased region" description="Polar residues" evidence="1">
    <location>
        <begin position="123"/>
        <end position="136"/>
    </location>
</feature>
<feature type="compositionally biased region" description="Basic and acidic residues" evidence="1">
    <location>
        <begin position="187"/>
        <end position="215"/>
    </location>
</feature>
<evidence type="ECO:0000313" key="3">
    <source>
        <dbReference type="Proteomes" id="UP001153076"/>
    </source>
</evidence>
<reference evidence="2" key="1">
    <citation type="submission" date="2022-04" db="EMBL/GenBank/DDBJ databases">
        <title>Carnegiea gigantea Genome sequencing and assembly v2.</title>
        <authorList>
            <person name="Copetti D."/>
            <person name="Sanderson M.J."/>
            <person name="Burquez A."/>
            <person name="Wojciechowski M.F."/>
        </authorList>
    </citation>
    <scope>NUCLEOTIDE SEQUENCE</scope>
    <source>
        <strain evidence="2">SGP5-SGP5p</strain>
        <tissue evidence="2">Aerial part</tissue>
    </source>
</reference>
<feature type="compositionally biased region" description="Polar residues" evidence="1">
    <location>
        <begin position="172"/>
        <end position="186"/>
    </location>
</feature>
<accession>A0A9Q1K5F6</accession>
<gene>
    <name evidence="2" type="ORF">Cgig2_009720</name>
</gene>